<dbReference type="AlphaFoldDB" id="A0A5C6FF47"/>
<sequence length="247" mass="26413">MTSSPRLTVVPSAGDVADQVARRIAAAITSNPKLVLGLATGSSPVATYQRLIQLHRDEALDFSQLTTFNLDEYIGLASDHPQSFRHFMQQQLFDHVNIDLANTHVPDGQCLDIEKHVAEYESAIATAGGIAIQLLGIGSNGHIAFNEPGSAADSRTRQVSLTGQTIRANSRFFDSVDDVPRTAITMGIGTIMEADQIILIATGDVKADAIGDAMLGPVSPDCPASLLRMHNDVTFFVDESASPKRDA</sequence>
<comment type="catalytic activity">
    <reaction evidence="1 4">
        <text>alpha-D-glucosamine 6-phosphate + H2O = beta-D-fructose 6-phosphate + NH4(+)</text>
        <dbReference type="Rhea" id="RHEA:12172"/>
        <dbReference type="ChEBI" id="CHEBI:15377"/>
        <dbReference type="ChEBI" id="CHEBI:28938"/>
        <dbReference type="ChEBI" id="CHEBI:57634"/>
        <dbReference type="ChEBI" id="CHEBI:75989"/>
        <dbReference type="EC" id="3.5.99.6"/>
    </reaction>
</comment>
<dbReference type="RefSeq" id="WP_146455993.1">
    <property type="nucleotide sequence ID" value="NZ_SJPW01000002.1"/>
</dbReference>
<dbReference type="FunFam" id="3.40.50.1360:FF:000003">
    <property type="entry name" value="Glucosamine-6-phosphate deaminase"/>
    <property type="match status" value="1"/>
</dbReference>
<dbReference type="GO" id="GO:0005737">
    <property type="term" value="C:cytoplasm"/>
    <property type="evidence" value="ECO:0007669"/>
    <property type="project" value="TreeGrafter"/>
</dbReference>
<accession>A0A5C6FF47</accession>
<evidence type="ECO:0000313" key="7">
    <source>
        <dbReference type="Proteomes" id="UP000318288"/>
    </source>
</evidence>
<dbReference type="Gene3D" id="3.40.50.1360">
    <property type="match status" value="1"/>
</dbReference>
<feature type="active site" description="For ring-opening step" evidence="4">
    <location>
        <position position="140"/>
    </location>
</feature>
<reference evidence="6 7" key="1">
    <citation type="submission" date="2019-02" db="EMBL/GenBank/DDBJ databases">
        <title>Deep-cultivation of Planctomycetes and their phenomic and genomic characterization uncovers novel biology.</title>
        <authorList>
            <person name="Wiegand S."/>
            <person name="Jogler M."/>
            <person name="Boedeker C."/>
            <person name="Pinto D."/>
            <person name="Vollmers J."/>
            <person name="Rivas-Marin E."/>
            <person name="Kohn T."/>
            <person name="Peeters S.H."/>
            <person name="Heuer A."/>
            <person name="Rast P."/>
            <person name="Oberbeckmann S."/>
            <person name="Bunk B."/>
            <person name="Jeske O."/>
            <person name="Meyerdierks A."/>
            <person name="Storesund J.E."/>
            <person name="Kallscheuer N."/>
            <person name="Luecker S."/>
            <person name="Lage O.M."/>
            <person name="Pohl T."/>
            <person name="Merkel B.J."/>
            <person name="Hornburger P."/>
            <person name="Mueller R.-W."/>
            <person name="Bruemmer F."/>
            <person name="Labrenz M."/>
            <person name="Spormann A.M."/>
            <person name="Op Den Camp H."/>
            <person name="Overmann J."/>
            <person name="Amann R."/>
            <person name="Jetten M.S.M."/>
            <person name="Mascher T."/>
            <person name="Medema M.H."/>
            <person name="Devos D.P."/>
            <person name="Kaster A.-K."/>
            <person name="Ovreas L."/>
            <person name="Rohde M."/>
            <person name="Galperin M.Y."/>
            <person name="Jogler C."/>
        </authorList>
    </citation>
    <scope>NUCLEOTIDE SEQUENCE [LARGE SCALE GENOMIC DNA]</scope>
    <source>
        <strain evidence="6 7">Poly51</strain>
    </source>
</reference>
<dbReference type="InterPro" id="IPR037171">
    <property type="entry name" value="NagB/RpiA_transferase-like"/>
</dbReference>
<dbReference type="GO" id="GO:0042802">
    <property type="term" value="F:identical protein binding"/>
    <property type="evidence" value="ECO:0007669"/>
    <property type="project" value="TreeGrafter"/>
</dbReference>
<proteinExistence type="inferred from homology"/>
<dbReference type="NCBIfam" id="TIGR00502">
    <property type="entry name" value="nagB"/>
    <property type="match status" value="1"/>
</dbReference>
<dbReference type="EC" id="3.5.99.6" evidence="4"/>
<dbReference type="SUPFAM" id="SSF100950">
    <property type="entry name" value="NagB/RpiA/CoA transferase-like"/>
    <property type="match status" value="1"/>
</dbReference>
<dbReference type="PANTHER" id="PTHR11280">
    <property type="entry name" value="GLUCOSAMINE-6-PHOSPHATE ISOMERASE"/>
    <property type="match status" value="1"/>
</dbReference>
<organism evidence="6 7">
    <name type="scientific">Rubripirellula tenax</name>
    <dbReference type="NCBI Taxonomy" id="2528015"/>
    <lineage>
        <taxon>Bacteria</taxon>
        <taxon>Pseudomonadati</taxon>
        <taxon>Planctomycetota</taxon>
        <taxon>Planctomycetia</taxon>
        <taxon>Pirellulales</taxon>
        <taxon>Pirellulaceae</taxon>
        <taxon>Rubripirellula</taxon>
    </lineage>
</organism>
<dbReference type="GO" id="GO:0019262">
    <property type="term" value="P:N-acetylneuraminate catabolic process"/>
    <property type="evidence" value="ECO:0007669"/>
    <property type="project" value="UniProtKB-UniRule"/>
</dbReference>
<comment type="similarity">
    <text evidence="4">Belongs to the glucosamine/galactosamine-6-phosphate isomerase family. NagB subfamily.</text>
</comment>
<dbReference type="PROSITE" id="PS01161">
    <property type="entry name" value="GLC_GALNAC_ISOMERASE"/>
    <property type="match status" value="1"/>
</dbReference>
<dbReference type="CDD" id="cd01399">
    <property type="entry name" value="GlcN6P_deaminase"/>
    <property type="match status" value="1"/>
</dbReference>
<evidence type="ECO:0000256" key="4">
    <source>
        <dbReference type="HAMAP-Rule" id="MF_01241"/>
    </source>
</evidence>
<gene>
    <name evidence="6" type="primary">nagB_2</name>
    <name evidence="4" type="synonym">nagB</name>
    <name evidence="6" type="ORF">Poly51_16040</name>
</gene>
<keyword evidence="3 4" id="KW-0119">Carbohydrate metabolism</keyword>
<feature type="active site" description="Proton acceptor; for enolization step" evidence="4">
    <location>
        <position position="71"/>
    </location>
</feature>
<feature type="active site" description="Proton acceptor; for ring-opening step" evidence="4">
    <location>
        <position position="142"/>
    </location>
</feature>
<dbReference type="OrthoDB" id="9791139at2"/>
<dbReference type="InterPro" id="IPR018321">
    <property type="entry name" value="Glucosamine6P_isomerase_CS"/>
</dbReference>
<evidence type="ECO:0000313" key="6">
    <source>
        <dbReference type="EMBL" id="TWU58824.1"/>
    </source>
</evidence>
<dbReference type="Proteomes" id="UP000318288">
    <property type="component" value="Unassembled WGS sequence"/>
</dbReference>
<dbReference type="Pfam" id="PF01182">
    <property type="entry name" value="Glucosamine_iso"/>
    <property type="match status" value="1"/>
</dbReference>
<dbReference type="InterPro" id="IPR004547">
    <property type="entry name" value="Glucosamine6P_isomerase"/>
</dbReference>
<comment type="caution">
    <text evidence="4">Lacks conserved residue(s) required for the propagation of feature annotation.</text>
</comment>
<protein>
    <recommendedName>
        <fullName evidence="4">Glucosamine-6-phosphate deaminase</fullName>
        <ecNumber evidence="4">3.5.99.6</ecNumber>
    </recommendedName>
    <alternativeName>
        <fullName evidence="4">GlcN6P deaminase</fullName>
        <shortName evidence="4">GNPDA</shortName>
    </alternativeName>
    <alternativeName>
        <fullName evidence="4">Glucosamine-6-phosphate isomerase</fullName>
    </alternativeName>
</protein>
<comment type="caution">
    <text evidence="6">The sequence shown here is derived from an EMBL/GenBank/DDBJ whole genome shotgun (WGS) entry which is preliminary data.</text>
</comment>
<evidence type="ECO:0000256" key="1">
    <source>
        <dbReference type="ARBA" id="ARBA00000644"/>
    </source>
</evidence>
<dbReference type="UniPathway" id="UPA00629">
    <property type="reaction ID" value="UER00684"/>
</dbReference>
<dbReference type="GO" id="GO:0006043">
    <property type="term" value="P:glucosamine catabolic process"/>
    <property type="evidence" value="ECO:0007669"/>
    <property type="project" value="TreeGrafter"/>
</dbReference>
<dbReference type="EMBL" id="SJPW01000002">
    <property type="protein sequence ID" value="TWU58824.1"/>
    <property type="molecule type" value="Genomic_DNA"/>
</dbReference>
<dbReference type="GO" id="GO:0004342">
    <property type="term" value="F:glucosamine-6-phosphate deaminase activity"/>
    <property type="evidence" value="ECO:0007669"/>
    <property type="project" value="UniProtKB-UniRule"/>
</dbReference>
<keyword evidence="7" id="KW-1185">Reference proteome</keyword>
<dbReference type="HAMAP" id="MF_01241">
    <property type="entry name" value="GlcN6P_deamin"/>
    <property type="match status" value="1"/>
</dbReference>
<evidence type="ECO:0000256" key="3">
    <source>
        <dbReference type="ARBA" id="ARBA00023277"/>
    </source>
</evidence>
<comment type="pathway">
    <text evidence="4">Amino-sugar metabolism; N-acetylneuraminate degradation; D-fructose 6-phosphate from N-acetylneuraminate: step 5/5.</text>
</comment>
<evidence type="ECO:0000256" key="2">
    <source>
        <dbReference type="ARBA" id="ARBA00022801"/>
    </source>
</evidence>
<evidence type="ECO:0000259" key="5">
    <source>
        <dbReference type="Pfam" id="PF01182"/>
    </source>
</evidence>
<keyword evidence="2 4" id="KW-0378">Hydrolase</keyword>
<feature type="active site" description="For ring-opening step" evidence="4">
    <location>
        <position position="147"/>
    </location>
</feature>
<dbReference type="GO" id="GO:0005975">
    <property type="term" value="P:carbohydrate metabolic process"/>
    <property type="evidence" value="ECO:0007669"/>
    <property type="project" value="InterPro"/>
</dbReference>
<feature type="domain" description="Glucosamine/galactosamine-6-phosphate isomerase" evidence="5">
    <location>
        <begin position="14"/>
        <end position="232"/>
    </location>
</feature>
<name>A0A5C6FF47_9BACT</name>
<dbReference type="InterPro" id="IPR006148">
    <property type="entry name" value="Glc/Gal-6P_isomerase"/>
</dbReference>
<dbReference type="PANTHER" id="PTHR11280:SF5">
    <property type="entry name" value="GLUCOSAMINE-6-PHOSPHATE ISOMERASE"/>
    <property type="match status" value="1"/>
</dbReference>
<comment type="function">
    <text evidence="4">Catalyzes the reversible isomerization-deamination of glucosamine 6-phosphate (GlcN6P) to form fructose 6-phosphate (Fru6P) and ammonium ion.</text>
</comment>
<dbReference type="GO" id="GO:0006046">
    <property type="term" value="P:N-acetylglucosamine catabolic process"/>
    <property type="evidence" value="ECO:0007669"/>
    <property type="project" value="UniProtKB-UniRule"/>
</dbReference>